<proteinExistence type="predicted"/>
<dbReference type="KEGG" id="wfu:AXE80_02085"/>
<dbReference type="InterPro" id="IPR014985">
    <property type="entry name" value="WbqC"/>
</dbReference>
<evidence type="ECO:0000313" key="2">
    <source>
        <dbReference type="Proteomes" id="UP000092967"/>
    </source>
</evidence>
<evidence type="ECO:0000313" key="1">
    <source>
        <dbReference type="EMBL" id="ANW95147.1"/>
    </source>
</evidence>
<dbReference type="Proteomes" id="UP000092967">
    <property type="component" value="Chromosome"/>
</dbReference>
<name>A0A1B1Y322_9FLAO</name>
<dbReference type="RefSeq" id="WP_068824252.1">
    <property type="nucleotide sequence ID" value="NZ_CP014224.1"/>
</dbReference>
<dbReference type="Pfam" id="PF08889">
    <property type="entry name" value="WbqC"/>
    <property type="match status" value="1"/>
</dbReference>
<dbReference type="EMBL" id="CP014224">
    <property type="protein sequence ID" value="ANW95147.1"/>
    <property type="molecule type" value="Genomic_DNA"/>
</dbReference>
<gene>
    <name evidence="1" type="ORF">AXE80_02085</name>
</gene>
<sequence length="211" mass="24707">MIPKLLVQPAYFAPIAQYAAILQAKTTEFETHDNFVKQTYRTRCYIYGANGKLLLNVPVSKAKGQKTLTTEVELNYEEDWQKLHLKSLQSAYRTSPFYEYYEADLTGIFTTKHKYLWELHQKVHAFVMDALQEEKPSSETTEYFNDYTDKTDLRSWIEAKKKLNIDFPKYVQMFDDKHGFLENLSILDLIFMEGPNASLYLENLNINNALT</sequence>
<evidence type="ECO:0008006" key="3">
    <source>
        <dbReference type="Google" id="ProtNLM"/>
    </source>
</evidence>
<protein>
    <recommendedName>
        <fullName evidence="3">WbqC-like protein</fullName>
    </recommendedName>
</protein>
<dbReference type="AlphaFoldDB" id="A0A1B1Y322"/>
<dbReference type="STRING" id="1790137.AXE80_02085"/>
<accession>A0A1B1Y322</accession>
<keyword evidence="2" id="KW-1185">Reference proteome</keyword>
<dbReference type="OrthoDB" id="1523452at2"/>
<organism evidence="1 2">
    <name type="scientific">Wenyingzhuangia fucanilytica</name>
    <dbReference type="NCBI Taxonomy" id="1790137"/>
    <lineage>
        <taxon>Bacteria</taxon>
        <taxon>Pseudomonadati</taxon>
        <taxon>Bacteroidota</taxon>
        <taxon>Flavobacteriia</taxon>
        <taxon>Flavobacteriales</taxon>
        <taxon>Flavobacteriaceae</taxon>
        <taxon>Wenyingzhuangia</taxon>
    </lineage>
</organism>
<reference evidence="1 2" key="1">
    <citation type="submission" date="2016-02" db="EMBL/GenBank/DDBJ databases">
        <authorList>
            <person name="Wen L."/>
            <person name="He K."/>
            <person name="Yang H."/>
        </authorList>
    </citation>
    <scope>NUCLEOTIDE SEQUENCE [LARGE SCALE GENOMIC DNA]</scope>
    <source>
        <strain evidence="1 2">CZ1127</strain>
    </source>
</reference>